<dbReference type="Proteomes" id="UP000553957">
    <property type="component" value="Unassembled WGS sequence"/>
</dbReference>
<evidence type="ECO:0000313" key="2">
    <source>
        <dbReference type="Proteomes" id="UP000553957"/>
    </source>
</evidence>
<proteinExistence type="predicted"/>
<accession>A0A841SDM4</accession>
<gene>
    <name evidence="1" type="ORF">HNR71_005006</name>
</gene>
<name>A0A841SDM4_9ACTN</name>
<comment type="caution">
    <text evidence="1">The sequence shown here is derived from an EMBL/GenBank/DDBJ whole genome shotgun (WGS) entry which is preliminary data.</text>
</comment>
<organism evidence="1 2">
    <name type="scientific">Kribbella sandramycini</name>
    <dbReference type="NCBI Taxonomy" id="60450"/>
    <lineage>
        <taxon>Bacteria</taxon>
        <taxon>Bacillati</taxon>
        <taxon>Actinomycetota</taxon>
        <taxon>Actinomycetes</taxon>
        <taxon>Propionibacteriales</taxon>
        <taxon>Kribbellaceae</taxon>
        <taxon>Kribbella</taxon>
    </lineage>
</organism>
<evidence type="ECO:0000313" key="1">
    <source>
        <dbReference type="EMBL" id="MBB6569369.1"/>
    </source>
</evidence>
<reference evidence="1 2" key="1">
    <citation type="submission" date="2020-08" db="EMBL/GenBank/DDBJ databases">
        <title>Sequencing the genomes of 1000 actinobacteria strains.</title>
        <authorList>
            <person name="Klenk H.-P."/>
        </authorList>
    </citation>
    <scope>NUCLEOTIDE SEQUENCE [LARGE SCALE GENOMIC DNA]</scope>
    <source>
        <strain evidence="1 2">DSM 15626</strain>
    </source>
</reference>
<dbReference type="EMBL" id="JACHKF010000001">
    <property type="protein sequence ID" value="MBB6569369.1"/>
    <property type="molecule type" value="Genomic_DNA"/>
</dbReference>
<dbReference type="AlphaFoldDB" id="A0A841SDM4"/>
<protein>
    <submittedName>
        <fullName evidence="1">Uncharacterized protein</fullName>
    </submittedName>
</protein>
<sequence>MDRRLAAEHVDVITWSLHGEACQQWFSIKQ</sequence>